<evidence type="ECO:0000256" key="1">
    <source>
        <dbReference type="SAM" id="MobiDB-lite"/>
    </source>
</evidence>
<feature type="compositionally biased region" description="Basic and acidic residues" evidence="1">
    <location>
        <begin position="731"/>
        <end position="753"/>
    </location>
</feature>
<dbReference type="STRING" id="1295533.A0A1E3HAK3"/>
<proteinExistence type="predicted"/>
<dbReference type="InterPro" id="IPR028245">
    <property type="entry name" value="PIL1/LSP1"/>
</dbReference>
<accession>A0A1E3HAK3</accession>
<dbReference type="GeneID" id="30159202"/>
<feature type="compositionally biased region" description="Acidic residues" evidence="1">
    <location>
        <begin position="789"/>
        <end position="800"/>
    </location>
</feature>
<gene>
    <name evidence="2" type="ORF">L202_07893</name>
</gene>
<comment type="caution">
    <text evidence="2">The sequence shown here is derived from an EMBL/GenBank/DDBJ whole genome shotgun (WGS) entry which is preliminary data.</text>
</comment>
<feature type="compositionally biased region" description="Polar residues" evidence="1">
    <location>
        <begin position="532"/>
        <end position="542"/>
    </location>
</feature>
<feature type="compositionally biased region" description="Polar residues" evidence="1">
    <location>
        <begin position="473"/>
        <end position="483"/>
    </location>
</feature>
<dbReference type="Gene3D" id="1.20.1270.60">
    <property type="entry name" value="Arfaptin homology (AH) domain/BAR domain"/>
    <property type="match status" value="1"/>
</dbReference>
<feature type="compositionally biased region" description="Polar residues" evidence="1">
    <location>
        <begin position="561"/>
        <end position="580"/>
    </location>
</feature>
<dbReference type="GO" id="GO:0008289">
    <property type="term" value="F:lipid binding"/>
    <property type="evidence" value="ECO:0007669"/>
    <property type="project" value="TreeGrafter"/>
</dbReference>
<organism evidence="2 3">
    <name type="scientific">Cryptococcus amylolentus CBS 6039</name>
    <dbReference type="NCBI Taxonomy" id="1295533"/>
    <lineage>
        <taxon>Eukaryota</taxon>
        <taxon>Fungi</taxon>
        <taxon>Dikarya</taxon>
        <taxon>Basidiomycota</taxon>
        <taxon>Agaricomycotina</taxon>
        <taxon>Tremellomycetes</taxon>
        <taxon>Tremellales</taxon>
        <taxon>Cryptococcaceae</taxon>
        <taxon>Cryptococcus</taxon>
    </lineage>
</organism>
<feature type="compositionally biased region" description="Low complexity" evidence="1">
    <location>
        <begin position="159"/>
        <end position="169"/>
    </location>
</feature>
<feature type="compositionally biased region" description="Low complexity" evidence="1">
    <location>
        <begin position="631"/>
        <end position="648"/>
    </location>
</feature>
<dbReference type="Proteomes" id="UP000094065">
    <property type="component" value="Unassembled WGS sequence"/>
</dbReference>
<feature type="region of interest" description="Disordered" evidence="1">
    <location>
        <begin position="155"/>
        <end position="178"/>
    </location>
</feature>
<evidence type="ECO:0000313" key="2">
    <source>
        <dbReference type="EMBL" id="ODN73353.1"/>
    </source>
</evidence>
<dbReference type="RefSeq" id="XP_018989265.1">
    <property type="nucleotide sequence ID" value="XM_019142694.1"/>
</dbReference>
<feature type="compositionally biased region" description="Polar residues" evidence="1">
    <location>
        <begin position="756"/>
        <end position="768"/>
    </location>
</feature>
<evidence type="ECO:0000313" key="3">
    <source>
        <dbReference type="Proteomes" id="UP000094065"/>
    </source>
</evidence>
<feature type="compositionally biased region" description="Basic and acidic residues" evidence="1">
    <location>
        <begin position="969"/>
        <end position="981"/>
    </location>
</feature>
<dbReference type="PANTHER" id="PTHR31962">
    <property type="entry name" value="SPHINGOLIPID LONG CHAIN BASE-RESPONSIVE PROTEIN PIL1"/>
    <property type="match status" value="1"/>
</dbReference>
<protein>
    <submittedName>
        <fullName evidence="2">Uncharacterized protein</fullName>
    </submittedName>
</protein>
<feature type="compositionally biased region" description="Acidic residues" evidence="1">
    <location>
        <begin position="298"/>
        <end position="310"/>
    </location>
</feature>
<feature type="region of interest" description="Disordered" evidence="1">
    <location>
        <begin position="246"/>
        <end position="1001"/>
    </location>
</feature>
<dbReference type="OrthoDB" id="3358861at2759"/>
<dbReference type="GO" id="GO:0005886">
    <property type="term" value="C:plasma membrane"/>
    <property type="evidence" value="ECO:0007669"/>
    <property type="project" value="TreeGrafter"/>
</dbReference>
<dbReference type="GO" id="GO:0006897">
    <property type="term" value="P:endocytosis"/>
    <property type="evidence" value="ECO:0007669"/>
    <property type="project" value="TreeGrafter"/>
</dbReference>
<dbReference type="PANTHER" id="PTHR31962:SF1">
    <property type="entry name" value="SPHINGOLIPID LONG CHAIN BASE-RESPONSIVE PROTEIN PIL1"/>
    <property type="match status" value="1"/>
</dbReference>
<dbReference type="InterPro" id="IPR027267">
    <property type="entry name" value="AH/BAR_dom_sf"/>
</dbReference>
<dbReference type="GO" id="GO:0036286">
    <property type="term" value="C:eisosome filament"/>
    <property type="evidence" value="ECO:0007669"/>
    <property type="project" value="TreeGrafter"/>
</dbReference>
<reference evidence="2 3" key="1">
    <citation type="submission" date="2016-06" db="EMBL/GenBank/DDBJ databases">
        <title>Evolution of pathogenesis and genome organization in the Tremellales.</title>
        <authorList>
            <person name="Cuomo C."/>
            <person name="Litvintseva A."/>
            <person name="Heitman J."/>
            <person name="Chen Y."/>
            <person name="Sun S."/>
            <person name="Springer D."/>
            <person name="Dromer F."/>
            <person name="Young S."/>
            <person name="Zeng Q."/>
            <person name="Chapman S."/>
            <person name="Gujja S."/>
            <person name="Saif S."/>
            <person name="Birren B."/>
        </authorList>
    </citation>
    <scope>NUCLEOTIDE SEQUENCE [LARGE SCALE GENOMIC DNA]</scope>
    <source>
        <strain evidence="2 3">CBS 6039</strain>
    </source>
</reference>
<feature type="compositionally biased region" description="Low complexity" evidence="1">
    <location>
        <begin position="687"/>
        <end position="701"/>
    </location>
</feature>
<feature type="compositionally biased region" description="Polar residues" evidence="1">
    <location>
        <begin position="897"/>
        <end position="917"/>
    </location>
</feature>
<name>A0A1E3HAK3_9TREE</name>
<feature type="compositionally biased region" description="Polar residues" evidence="1">
    <location>
        <begin position="253"/>
        <end position="265"/>
    </location>
</feature>
<dbReference type="GO" id="GO:0070941">
    <property type="term" value="P:eisosome assembly"/>
    <property type="evidence" value="ECO:0007669"/>
    <property type="project" value="TreeGrafter"/>
</dbReference>
<sequence length="1001" mass="108258">MDVLKPGHAHRSSSDRLLNNYLDSQKSLSTSLLTLLSHSHSSTSSLLAYVTSSPGVIPTIRRSVRHAAFEGPLSSGMTEGSQLGSEGEGGWAAYISSLDQFRKDLKQIHLLEEEISRVKRDREILVGRLIKATKGRPTKSDLSALATTYNAQFDDPRSSRASVMSDSSSNTKAGKREGKLADAQAELLGCEEHLRGLEVRIEAERNKVMTRGLEQRFRAMEVVGRMWVQQAKRGLSDLDMMQDLPPDAFELDSNGSLAPSQSASQVAYDDVPRPHSRGGATYPRHLHPEFAGSIDGSIAEENEDSSDEDMNGLQVHENHPGQQLSHRVPPKAREQSHPSGVPSIIDYSPKLGDRRAASDIGTGAYRPTPPRQSLLRTVSHDRGTSRQSRRAGSDTSSIREHKPKKKGFFTSIRTWFKGGKHHGERSSSPPYGSGGSKAGWQTRTDGNIKRGSTLRGSRPDESSSDESEGGNFVSVSNNQNSTWAVDHHRGAGSKVSRTTSMPLATGLIPSKPAKPTRSASQSTITAKPRPKSSLSRSGTVKSAMSDATVKSSGGTKKRTRPNGSIARSTVSSNGHHSQGAGTAGKNIMSLVDSSGPVMPEVPKAPRSGSNPNMHLPSAPGTSIVTADARVPTPKKATPGAATSAGPPTLGRSVSQKSTASKKKKVEGDGESEKDDKTWRPTTPLPPSRLLSPPLKSALRPTSPSPSPLPLALQEPVKPMYSISAPAPVPYEEVKQQQEREQLEIEEKEREKRAQLQKRNSYVSVQSDGASVYESAYEDEDQGTRGYGPEDTDSSDDEDGDYQVIKNEKHIRRGEMASGDPDYGKQYDDVGSDLTVGARSEHTTVAPTGPSLAPALEPPTDTPRRRKSVRMAVPDSPVTEIIPSISPPPTAPGPVFGSPSTKSNQNPHPLSLSESQPAQAPRSRTPSPEPERVEQQWSTRIGRMREDTSDEEDDVPDYVKARKKLQRNSGKWEVDGKEEKKERGLKKKGSVKGKGVKKLVKA</sequence>
<keyword evidence="3" id="KW-1185">Reference proteome</keyword>
<dbReference type="AlphaFoldDB" id="A0A1E3HAK3"/>
<dbReference type="EMBL" id="AWGJ01000013">
    <property type="protein sequence ID" value="ODN73353.1"/>
    <property type="molecule type" value="Genomic_DNA"/>
</dbReference>
<feature type="compositionally biased region" description="Basic residues" evidence="1">
    <location>
        <begin position="982"/>
        <end position="1001"/>
    </location>
</feature>